<proteinExistence type="predicted"/>
<gene>
    <name evidence="1" type="ORF">PS691_02685</name>
</gene>
<sequence length="707" mass="80192">MNSNTGLEPFRDPAPETDEFTVSFHYKTDSGADSTKSLHLTEKLRTFPICMVILEYFKTFANYPSETIFNKLFFANNFVAYIEINYETKEQVPRNVVFLFMESISSAYTKQSSLRQVSTCIRTIMKWGVEQGRFTKLAENDRRSYLAMLKGIPTIPQSTETEEPRLALSQLIEGYDVDDLDLLDSLNHFCWHFLKILQRHRELLKAENSVSNELEALSKIDDGSINLAAWKSAGADLSKYRTIFDAVVKTEDLTIKERILFSCNSYRDSLIQSNTLSNATQLEEALSKCTWMDGSLRQFADPAKGKLYATFSDMDFKHLIAPLPVEEICLRWIMAADRIQSAGQQSIKISDILITPTHCTLAYTKKRSGKTIRCSTAYPKKSWQYKTYVYYTELRKATDNHFPNDAHDLFWLYKSPFKQPQHIGSRNYRLLVLSCLPYSHLHQEIITREPKTIPFIKLLTKVLNRGTGHPKHHLISDPDACSVKKTEICEDVAFKICPGAITQSRAIVDDDSVPTNTPYDRYAKENVDADSTAHSVTTKEFIYKARSETIHRKAKRSSFSKAVNELQEHDARKLLAMLSGSQYLSLKQMKEFLGWPTGHFSATNISEFNELVSAAEKKGFNCTPFGTLLEDASGKKIIIKSPVTVALMLSHKEACDEAADEADNDEQALALSLQSSYISVMLEAFDSKMLKEGHDLHLSPAFPKATI</sequence>
<dbReference type="RefSeq" id="WP_150642673.1">
    <property type="nucleotide sequence ID" value="NZ_CABVHQ010000023.1"/>
</dbReference>
<evidence type="ECO:0000313" key="1">
    <source>
        <dbReference type="EMBL" id="VVO01736.1"/>
    </source>
</evidence>
<reference evidence="1 2" key="1">
    <citation type="submission" date="2019-09" db="EMBL/GenBank/DDBJ databases">
        <authorList>
            <person name="Chandra G."/>
            <person name="Truman W A."/>
        </authorList>
    </citation>
    <scope>NUCLEOTIDE SEQUENCE [LARGE SCALE GENOMIC DNA]</scope>
    <source>
        <strain evidence="1">PS691</strain>
    </source>
</reference>
<organism evidence="1 2">
    <name type="scientific">Pseudomonas fluorescens</name>
    <dbReference type="NCBI Taxonomy" id="294"/>
    <lineage>
        <taxon>Bacteria</taxon>
        <taxon>Pseudomonadati</taxon>
        <taxon>Pseudomonadota</taxon>
        <taxon>Gammaproteobacteria</taxon>
        <taxon>Pseudomonadales</taxon>
        <taxon>Pseudomonadaceae</taxon>
        <taxon>Pseudomonas</taxon>
    </lineage>
</organism>
<name>A0A5E7CBJ6_PSEFL</name>
<dbReference type="EMBL" id="CABVHQ010000023">
    <property type="protein sequence ID" value="VVO01736.1"/>
    <property type="molecule type" value="Genomic_DNA"/>
</dbReference>
<dbReference type="Proteomes" id="UP000337909">
    <property type="component" value="Unassembled WGS sequence"/>
</dbReference>
<dbReference type="AlphaFoldDB" id="A0A5E7CBJ6"/>
<dbReference type="OrthoDB" id="6738611at2"/>
<accession>A0A5E7CBJ6</accession>
<evidence type="ECO:0000313" key="2">
    <source>
        <dbReference type="Proteomes" id="UP000337909"/>
    </source>
</evidence>
<protein>
    <submittedName>
        <fullName evidence="1">Uncharacterized protein</fullName>
    </submittedName>
</protein>